<sequence>MFKRRLVIFSTFSISFVLIACGNDSDKEYEVCIQKGVQYYKDIDSYPRLKSENISADDKIQQICKNNVTAFN</sequence>
<organism evidence="2 3">
    <name type="scientific">Acinetobacter baumannii</name>
    <dbReference type="NCBI Taxonomy" id="470"/>
    <lineage>
        <taxon>Bacteria</taxon>
        <taxon>Pseudomonadati</taxon>
        <taxon>Pseudomonadota</taxon>
        <taxon>Gammaproteobacteria</taxon>
        <taxon>Moraxellales</taxon>
        <taxon>Moraxellaceae</taxon>
        <taxon>Acinetobacter</taxon>
        <taxon>Acinetobacter calcoaceticus/baumannii complex</taxon>
    </lineage>
</organism>
<evidence type="ECO:0008006" key="4">
    <source>
        <dbReference type="Google" id="ProtNLM"/>
    </source>
</evidence>
<name>A0A3F3MQ15_ACIBA</name>
<evidence type="ECO:0000256" key="1">
    <source>
        <dbReference type="SAM" id="SignalP"/>
    </source>
</evidence>
<keyword evidence="1" id="KW-0732">Signal</keyword>
<feature type="chain" id="PRO_5017822840" description="Lipoprotein" evidence="1">
    <location>
        <begin position="21"/>
        <end position="72"/>
    </location>
</feature>
<accession>A0A3F3MQ15</accession>
<dbReference type="EMBL" id="QKWF01000050">
    <property type="protein sequence ID" value="PZM18109.1"/>
    <property type="molecule type" value="Genomic_DNA"/>
</dbReference>
<reference evidence="2 3" key="1">
    <citation type="submission" date="2018-06" db="EMBL/GenBank/DDBJ databases">
        <title>Carbapenemase-producing Acinetobacter spp. from environmental sources in an hospital from French Polynesia.</title>
        <authorList>
            <person name="Bonnin R.A."/>
            <person name="Levy M."/>
            <person name="Cuzon G."/>
            <person name="Dortet L."/>
            <person name="Naas T."/>
        </authorList>
    </citation>
    <scope>NUCLEOTIDE SEQUENCE [LARGE SCALE GENOMIC DNA]</scope>
    <source>
        <strain evidence="2 3">R10</strain>
    </source>
</reference>
<dbReference type="RefSeq" id="WP_111034324.1">
    <property type="nucleotide sequence ID" value="NZ_QKWF01000050.1"/>
</dbReference>
<comment type="caution">
    <text evidence="2">The sequence shown here is derived from an EMBL/GenBank/DDBJ whole genome shotgun (WGS) entry which is preliminary data.</text>
</comment>
<evidence type="ECO:0000313" key="3">
    <source>
        <dbReference type="Proteomes" id="UP000248662"/>
    </source>
</evidence>
<dbReference type="Proteomes" id="UP000248662">
    <property type="component" value="Unassembled WGS sequence"/>
</dbReference>
<feature type="signal peptide" evidence="1">
    <location>
        <begin position="1"/>
        <end position="20"/>
    </location>
</feature>
<gene>
    <name evidence="2" type="ORF">DOL94_05810</name>
</gene>
<dbReference type="AlphaFoldDB" id="A0A3F3MQ15"/>
<dbReference type="PROSITE" id="PS51257">
    <property type="entry name" value="PROKAR_LIPOPROTEIN"/>
    <property type="match status" value="1"/>
</dbReference>
<protein>
    <recommendedName>
        <fullName evidence="4">Lipoprotein</fullName>
    </recommendedName>
</protein>
<proteinExistence type="predicted"/>
<evidence type="ECO:0000313" key="2">
    <source>
        <dbReference type="EMBL" id="PZM18109.1"/>
    </source>
</evidence>